<gene>
    <name evidence="8" type="ORF">SAMN04244550_00621</name>
</gene>
<dbReference type="PROSITE" id="PS51123">
    <property type="entry name" value="OMPA_2"/>
    <property type="match status" value="1"/>
</dbReference>
<accession>A0A1G7E1D1</accession>
<dbReference type="SUPFAM" id="SSF103088">
    <property type="entry name" value="OmpA-like"/>
    <property type="match status" value="1"/>
</dbReference>
<dbReference type="InterPro" id="IPR050330">
    <property type="entry name" value="Bact_OuterMem_StrucFunc"/>
</dbReference>
<dbReference type="RefSeq" id="WP_074552789.1">
    <property type="nucleotide sequence ID" value="NZ_CP119563.1"/>
</dbReference>
<dbReference type="InterPro" id="IPR006665">
    <property type="entry name" value="OmpA-like"/>
</dbReference>
<evidence type="ECO:0000313" key="8">
    <source>
        <dbReference type="EMBL" id="SDE57513.1"/>
    </source>
</evidence>
<dbReference type="GO" id="GO:0009279">
    <property type="term" value="C:cell outer membrane"/>
    <property type="evidence" value="ECO:0007669"/>
    <property type="project" value="UniProtKB-SubCell"/>
</dbReference>
<keyword evidence="2 4" id="KW-0472">Membrane</keyword>
<dbReference type="Gene3D" id="3.30.1330.60">
    <property type="entry name" value="OmpA-like domain"/>
    <property type="match status" value="1"/>
</dbReference>
<dbReference type="AlphaFoldDB" id="A0A1G7E1D1"/>
<dbReference type="EMBL" id="FNAY01000002">
    <property type="protein sequence ID" value="SDE57513.1"/>
    <property type="molecule type" value="Genomic_DNA"/>
</dbReference>
<reference evidence="8 9" key="1">
    <citation type="submission" date="2016-10" db="EMBL/GenBank/DDBJ databases">
        <authorList>
            <person name="de Groot N.N."/>
        </authorList>
    </citation>
    <scope>NUCLEOTIDE SEQUENCE [LARGE SCALE GENOMIC DNA]</scope>
    <source>
        <strain evidence="9">DSM 938 / 37b4</strain>
    </source>
</reference>
<sequence>MRRFFCAAFFLAALPAQADPLALTLPQGAAISAERARAATSYGLPIGPWRNDTMARSGLEGARSDTAWRLRGNQQTTLQILAPLRDQIAAAGYILMYQCETDACGGFDFRYALDLIPEPEMHVDLGDFRYLAAQNGNDWIALTVSRSSESGFVHLTTMTAQDATPAAPDNDLAAPKPSPEPESPAADLAKALDRAGKVALDDLVFASGASQLAEGDFASLSALADYLATRPEARIALVGHTDNSGALAANVALSRDRAAAVRKRLIEKLGVPAGQLSAEGAGWLAPRSSNLTPEGREKNRRVEAVLASTPR</sequence>
<evidence type="ECO:0000313" key="9">
    <source>
        <dbReference type="Proteomes" id="UP000183812"/>
    </source>
</evidence>
<keyword evidence="6" id="KW-0732">Signal</keyword>
<feature type="domain" description="OmpA-like" evidence="7">
    <location>
        <begin position="192"/>
        <end position="310"/>
    </location>
</feature>
<evidence type="ECO:0000256" key="6">
    <source>
        <dbReference type="SAM" id="SignalP"/>
    </source>
</evidence>
<keyword evidence="3" id="KW-0998">Cell outer membrane</keyword>
<dbReference type="Proteomes" id="UP000183812">
    <property type="component" value="Unassembled WGS sequence"/>
</dbReference>
<feature type="signal peptide" evidence="6">
    <location>
        <begin position="1"/>
        <end position="18"/>
    </location>
</feature>
<dbReference type="InterPro" id="IPR006664">
    <property type="entry name" value="OMP_bac"/>
</dbReference>
<evidence type="ECO:0000256" key="4">
    <source>
        <dbReference type="PROSITE-ProRule" id="PRU00473"/>
    </source>
</evidence>
<dbReference type="InterPro" id="IPR036737">
    <property type="entry name" value="OmpA-like_sf"/>
</dbReference>
<feature type="region of interest" description="Disordered" evidence="5">
    <location>
        <begin position="284"/>
        <end position="311"/>
    </location>
</feature>
<feature type="chain" id="PRO_5010346781" evidence="6">
    <location>
        <begin position="19"/>
        <end position="311"/>
    </location>
</feature>
<name>A0A1G7E1D1_RHOCA</name>
<evidence type="ECO:0000259" key="7">
    <source>
        <dbReference type="PROSITE" id="PS51123"/>
    </source>
</evidence>
<dbReference type="PANTHER" id="PTHR30329:SF21">
    <property type="entry name" value="LIPOPROTEIN YIAD-RELATED"/>
    <property type="match status" value="1"/>
</dbReference>
<dbReference type="OrthoDB" id="9792021at2"/>
<dbReference type="Pfam" id="PF00691">
    <property type="entry name" value="OmpA"/>
    <property type="match status" value="1"/>
</dbReference>
<evidence type="ECO:0000256" key="3">
    <source>
        <dbReference type="ARBA" id="ARBA00023237"/>
    </source>
</evidence>
<feature type="region of interest" description="Disordered" evidence="5">
    <location>
        <begin position="163"/>
        <end position="185"/>
    </location>
</feature>
<dbReference type="PANTHER" id="PTHR30329">
    <property type="entry name" value="STATOR ELEMENT OF FLAGELLAR MOTOR COMPLEX"/>
    <property type="match status" value="1"/>
</dbReference>
<feature type="compositionally biased region" description="Basic and acidic residues" evidence="5">
    <location>
        <begin position="294"/>
        <end position="303"/>
    </location>
</feature>
<proteinExistence type="predicted"/>
<organism evidence="8 9">
    <name type="scientific">Rhodobacter capsulatus</name>
    <name type="common">Rhodopseudomonas capsulata</name>
    <dbReference type="NCBI Taxonomy" id="1061"/>
    <lineage>
        <taxon>Bacteria</taxon>
        <taxon>Pseudomonadati</taxon>
        <taxon>Pseudomonadota</taxon>
        <taxon>Alphaproteobacteria</taxon>
        <taxon>Rhodobacterales</taxon>
        <taxon>Rhodobacter group</taxon>
        <taxon>Rhodobacter</taxon>
    </lineage>
</organism>
<evidence type="ECO:0000256" key="2">
    <source>
        <dbReference type="ARBA" id="ARBA00023136"/>
    </source>
</evidence>
<evidence type="ECO:0000256" key="5">
    <source>
        <dbReference type="SAM" id="MobiDB-lite"/>
    </source>
</evidence>
<dbReference type="CDD" id="cd07185">
    <property type="entry name" value="OmpA_C-like"/>
    <property type="match status" value="1"/>
</dbReference>
<comment type="subcellular location">
    <subcellularLocation>
        <location evidence="1">Cell outer membrane</location>
    </subcellularLocation>
</comment>
<protein>
    <submittedName>
        <fullName evidence="8">OmpA-OmpF porin, OOP family</fullName>
    </submittedName>
</protein>
<dbReference type="PRINTS" id="PR01021">
    <property type="entry name" value="OMPADOMAIN"/>
</dbReference>
<evidence type="ECO:0000256" key="1">
    <source>
        <dbReference type="ARBA" id="ARBA00004442"/>
    </source>
</evidence>